<keyword evidence="1" id="KW-0812">Transmembrane</keyword>
<reference evidence="2" key="1">
    <citation type="submission" date="2022-06" db="EMBL/GenBank/DDBJ databases">
        <title>New cyanobacteria of genus Symplocastrum in benthos of Lake Baikal.</title>
        <authorList>
            <person name="Sorokovikova E."/>
            <person name="Tikhonova I."/>
            <person name="Krasnopeev A."/>
            <person name="Evseev P."/>
            <person name="Gladkikh A."/>
            <person name="Belykh O."/>
        </authorList>
    </citation>
    <scope>NUCLEOTIDE SEQUENCE</scope>
    <source>
        <strain evidence="2">BBK-W-15</strain>
    </source>
</reference>
<dbReference type="EMBL" id="JAMZMM010000133">
    <property type="protein sequence ID" value="MCP2729666.1"/>
    <property type="molecule type" value="Genomic_DNA"/>
</dbReference>
<dbReference type="RefSeq" id="WP_254012448.1">
    <property type="nucleotide sequence ID" value="NZ_JAMZMM010000133.1"/>
</dbReference>
<evidence type="ECO:0000313" key="3">
    <source>
        <dbReference type="Proteomes" id="UP001204953"/>
    </source>
</evidence>
<sequence length="194" mass="21616">MTVLGIVLFFLGFLLAFAGGIWTLVLAFMDHVGWGVACFFIPFASWVFIFKKWHKKHVRQSFYVGISGLIMSILGGNITSTYTPKYMVNNPQSITLNPENNFSISLTPIETPSPSPATTADPFREAVNKAMKAAQMTQKAKGKEQWIAVATTWQEAITLMQTVPADSPNYPVAQQKAQEYQKNLAYAQNNTENK</sequence>
<evidence type="ECO:0000256" key="1">
    <source>
        <dbReference type="SAM" id="Phobius"/>
    </source>
</evidence>
<accession>A0AAE3GTK5</accession>
<keyword evidence="1" id="KW-0472">Membrane</keyword>
<dbReference type="AlphaFoldDB" id="A0AAE3GTK5"/>
<gene>
    <name evidence="2" type="ORF">NJ959_14530</name>
</gene>
<feature type="transmembrane region" description="Helical" evidence="1">
    <location>
        <begin position="28"/>
        <end position="50"/>
    </location>
</feature>
<proteinExistence type="predicted"/>
<organism evidence="2 3">
    <name type="scientific">Limnofasciculus baicalensis BBK-W-15</name>
    <dbReference type="NCBI Taxonomy" id="2699891"/>
    <lineage>
        <taxon>Bacteria</taxon>
        <taxon>Bacillati</taxon>
        <taxon>Cyanobacteriota</taxon>
        <taxon>Cyanophyceae</taxon>
        <taxon>Coleofasciculales</taxon>
        <taxon>Coleofasciculaceae</taxon>
        <taxon>Limnofasciculus</taxon>
        <taxon>Limnofasciculus baicalensis</taxon>
    </lineage>
</organism>
<keyword evidence="1" id="KW-1133">Transmembrane helix</keyword>
<dbReference type="Proteomes" id="UP001204953">
    <property type="component" value="Unassembled WGS sequence"/>
</dbReference>
<comment type="caution">
    <text evidence="2">The sequence shown here is derived from an EMBL/GenBank/DDBJ whole genome shotgun (WGS) entry which is preliminary data.</text>
</comment>
<evidence type="ECO:0000313" key="2">
    <source>
        <dbReference type="EMBL" id="MCP2729666.1"/>
    </source>
</evidence>
<protein>
    <submittedName>
        <fullName evidence="2">Uncharacterized protein</fullName>
    </submittedName>
</protein>
<keyword evidence="3" id="KW-1185">Reference proteome</keyword>
<feature type="transmembrane region" description="Helical" evidence="1">
    <location>
        <begin position="62"/>
        <end position="82"/>
    </location>
</feature>
<name>A0AAE3GTK5_9CYAN</name>